<keyword evidence="1" id="KW-0934">Plastid</keyword>
<reference evidence="1" key="1">
    <citation type="journal article" date="2017" name="J. Phycol.">
        <title>Analysis of chloroplast genomes and a supermatrix inform reclassification of the Rhodomelaceae (Rhodophyta).</title>
        <authorList>
            <person name="Diaz-Tapia P."/>
            <person name="Maggs C.A."/>
            <person name="West J.A."/>
            <person name="Verbruggen H."/>
        </authorList>
    </citation>
    <scope>NUCLEOTIDE SEQUENCE</scope>
    <source>
        <strain evidence="1">PD1087</strain>
    </source>
</reference>
<name>A0A1Z1MKI6_9FLOR</name>
<keyword evidence="1" id="KW-0150">Chloroplast</keyword>
<sequence>MRINLNQFFDDFEGNWLTQTNIYLLKNKNQKIYNCRIHITLASEDINISNKLNIFYHYKLNDLISREFSIIKTNNKQNQNNSPLKINKLDTRLKLICENFLRIDTQIKDKNLIYQEYLYTINKNLKISLGILKKVNNHSYIGIMTKSYIKV</sequence>
<accession>A0A1Z1MKI6</accession>
<dbReference type="RefSeq" id="YP_009397424.1">
    <property type="nucleotide sequence ID" value="NC_035287.1"/>
</dbReference>
<dbReference type="GeneID" id="33359786"/>
<dbReference type="Gene3D" id="2.40.128.20">
    <property type="match status" value="1"/>
</dbReference>
<geneLocation type="chloroplast" evidence="1"/>
<protein>
    <submittedName>
        <fullName evidence="1">Uncharacterized protein</fullName>
    </submittedName>
</protein>
<gene>
    <name evidence="1" type="primary">ycf58</name>
</gene>
<proteinExistence type="predicted"/>
<organism evidence="1">
    <name type="scientific">Dasyclonium flaccidum</name>
    <dbReference type="NCBI Taxonomy" id="2007274"/>
    <lineage>
        <taxon>Eukaryota</taxon>
        <taxon>Rhodophyta</taxon>
        <taxon>Florideophyceae</taxon>
        <taxon>Rhodymeniophycidae</taxon>
        <taxon>Ceramiales</taxon>
        <taxon>Rhodomelaceae</taxon>
        <taxon>Polyzonieae</taxon>
        <taxon>Dasyclonium</taxon>
    </lineage>
</organism>
<evidence type="ECO:0000313" key="1">
    <source>
        <dbReference type="EMBL" id="ARW66610.1"/>
    </source>
</evidence>
<dbReference type="AlphaFoldDB" id="A0A1Z1MKI6"/>
<dbReference type="EMBL" id="MF101443">
    <property type="protein sequence ID" value="ARW66610.1"/>
    <property type="molecule type" value="Genomic_DNA"/>
</dbReference>
<dbReference type="InterPro" id="IPR012674">
    <property type="entry name" value="Calycin"/>
</dbReference>